<reference evidence="3 4" key="1">
    <citation type="submission" date="2019-03" db="EMBL/GenBank/DDBJ databases">
        <title>Genomic Encyclopedia of Archaeal and Bacterial Type Strains, Phase II (KMG-II): from individual species to whole genera.</title>
        <authorList>
            <person name="Goeker M."/>
        </authorList>
    </citation>
    <scope>NUCLEOTIDE SEQUENCE [LARGE SCALE GENOMIC DNA]</scope>
    <source>
        <strain evidence="3 4">ATCC 25309</strain>
    </source>
</reference>
<comment type="similarity">
    <text evidence="1">Belongs to the ParD antitoxin family.</text>
</comment>
<dbReference type="SUPFAM" id="SSF47598">
    <property type="entry name" value="Ribbon-helix-helix"/>
    <property type="match status" value="1"/>
</dbReference>
<dbReference type="PANTHER" id="PTHR36582">
    <property type="entry name" value="ANTITOXIN PARD"/>
    <property type="match status" value="1"/>
</dbReference>
<dbReference type="NCBIfam" id="TIGR02606">
    <property type="entry name" value="antidote_CC2985"/>
    <property type="match status" value="1"/>
</dbReference>
<dbReference type="Gene3D" id="6.10.10.120">
    <property type="entry name" value="Antitoxin ParD1-like"/>
    <property type="match status" value="1"/>
</dbReference>
<gene>
    <name evidence="3" type="ORF">EI77_02047</name>
</gene>
<dbReference type="PANTHER" id="PTHR36582:SF2">
    <property type="entry name" value="ANTITOXIN PARD"/>
    <property type="match status" value="1"/>
</dbReference>
<dbReference type="RefSeq" id="WP_133795130.1">
    <property type="nucleotide sequence ID" value="NZ_SOCA01000003.1"/>
</dbReference>
<dbReference type="OrthoDB" id="517705at2"/>
<dbReference type="GO" id="GO:0006355">
    <property type="term" value="P:regulation of DNA-templated transcription"/>
    <property type="evidence" value="ECO:0007669"/>
    <property type="project" value="InterPro"/>
</dbReference>
<evidence type="ECO:0000313" key="4">
    <source>
        <dbReference type="Proteomes" id="UP000295662"/>
    </source>
</evidence>
<name>A0A4R7RZT8_9BACT</name>
<accession>A0A4R7RZT8</accession>
<dbReference type="AlphaFoldDB" id="A0A4R7RZT8"/>
<evidence type="ECO:0000313" key="3">
    <source>
        <dbReference type="EMBL" id="TDU70929.1"/>
    </source>
</evidence>
<dbReference type="InterPro" id="IPR010985">
    <property type="entry name" value="Ribbon_hlx_hlx"/>
</dbReference>
<keyword evidence="4" id="KW-1185">Reference proteome</keyword>
<dbReference type="Proteomes" id="UP000295662">
    <property type="component" value="Unassembled WGS sequence"/>
</dbReference>
<comment type="caution">
    <text evidence="3">The sequence shown here is derived from an EMBL/GenBank/DDBJ whole genome shotgun (WGS) entry which is preliminary data.</text>
</comment>
<organism evidence="3 4">
    <name type="scientific">Prosthecobacter fusiformis</name>
    <dbReference type="NCBI Taxonomy" id="48464"/>
    <lineage>
        <taxon>Bacteria</taxon>
        <taxon>Pseudomonadati</taxon>
        <taxon>Verrucomicrobiota</taxon>
        <taxon>Verrucomicrobiia</taxon>
        <taxon>Verrucomicrobiales</taxon>
        <taxon>Verrucomicrobiaceae</taxon>
        <taxon>Prosthecobacter</taxon>
    </lineage>
</organism>
<dbReference type="EMBL" id="SOCA01000003">
    <property type="protein sequence ID" value="TDU70929.1"/>
    <property type="molecule type" value="Genomic_DNA"/>
</dbReference>
<evidence type="ECO:0000256" key="1">
    <source>
        <dbReference type="ARBA" id="ARBA00008580"/>
    </source>
</evidence>
<dbReference type="Pfam" id="PF03693">
    <property type="entry name" value="ParD_antitoxin"/>
    <property type="match status" value="1"/>
</dbReference>
<keyword evidence="2" id="KW-1277">Toxin-antitoxin system</keyword>
<proteinExistence type="inferred from homology"/>
<protein>
    <submittedName>
        <fullName evidence="3">Antitoxin ParD1/3/4</fullName>
    </submittedName>
</protein>
<sequence length="78" mass="8627">MEITLPPGLDQFVQHLVQAGRYADEGDVVRTALRVLERQEFDESPALESALLEGVRSPHRPYGPAVLDSIRQSAQVLS</sequence>
<dbReference type="InterPro" id="IPR022789">
    <property type="entry name" value="ParD"/>
</dbReference>
<evidence type="ECO:0000256" key="2">
    <source>
        <dbReference type="ARBA" id="ARBA00022649"/>
    </source>
</evidence>
<dbReference type="InterPro" id="IPR038296">
    <property type="entry name" value="ParD_sf"/>
</dbReference>